<dbReference type="Proteomes" id="UP000323454">
    <property type="component" value="Unassembled WGS sequence"/>
</dbReference>
<name>A0A5B2XGQ0_9PSEU</name>
<dbReference type="InterPro" id="IPR051606">
    <property type="entry name" value="Polyketide_Oxido-like"/>
</dbReference>
<dbReference type="InterPro" id="IPR016040">
    <property type="entry name" value="NAD(P)-bd_dom"/>
</dbReference>
<dbReference type="OrthoDB" id="3191258at2"/>
<organism evidence="2 3">
    <name type="scientific">Solihabitans fulvus</name>
    <dbReference type="NCBI Taxonomy" id="1892852"/>
    <lineage>
        <taxon>Bacteria</taxon>
        <taxon>Bacillati</taxon>
        <taxon>Actinomycetota</taxon>
        <taxon>Actinomycetes</taxon>
        <taxon>Pseudonocardiales</taxon>
        <taxon>Pseudonocardiaceae</taxon>
        <taxon>Solihabitans</taxon>
    </lineage>
</organism>
<dbReference type="PANTHER" id="PTHR43355">
    <property type="entry name" value="FLAVIN REDUCTASE (NADPH)"/>
    <property type="match status" value="1"/>
</dbReference>
<proteinExistence type="predicted"/>
<protein>
    <submittedName>
        <fullName evidence="2">NAD(P)H-binding protein</fullName>
    </submittedName>
</protein>
<evidence type="ECO:0000313" key="3">
    <source>
        <dbReference type="Proteomes" id="UP000323454"/>
    </source>
</evidence>
<sequence>MGRIIVFGAGGRAGRAAVTEARRRGHEVTAVVRNPAGHQDLAEDGVRLVAGDVTDAARIAEAAAGHDAAITAAVDLTARFEEFFTGAARALLDGLSKAGVGRLVAVGLASVLETSSGALLMDTPGYPQEYRAFYLGHAAGVRALGAAATEVDWVVLSPAGDFDHGGPRTGGYRLAPAAADSRISYADFAIALLDEVDSPKHHGGHLGVETAGASV</sequence>
<keyword evidence="3" id="KW-1185">Reference proteome</keyword>
<dbReference type="SUPFAM" id="SSF51735">
    <property type="entry name" value="NAD(P)-binding Rossmann-fold domains"/>
    <property type="match status" value="1"/>
</dbReference>
<comment type="caution">
    <text evidence="2">The sequence shown here is derived from an EMBL/GenBank/DDBJ whole genome shotgun (WGS) entry which is preliminary data.</text>
</comment>
<dbReference type="GO" id="GO:0016646">
    <property type="term" value="F:oxidoreductase activity, acting on the CH-NH group of donors, NAD or NADP as acceptor"/>
    <property type="evidence" value="ECO:0007669"/>
    <property type="project" value="TreeGrafter"/>
</dbReference>
<dbReference type="PANTHER" id="PTHR43355:SF2">
    <property type="entry name" value="FLAVIN REDUCTASE (NADPH)"/>
    <property type="match status" value="1"/>
</dbReference>
<dbReference type="Pfam" id="PF13460">
    <property type="entry name" value="NAD_binding_10"/>
    <property type="match status" value="1"/>
</dbReference>
<evidence type="ECO:0000313" key="2">
    <source>
        <dbReference type="EMBL" id="KAA2261962.1"/>
    </source>
</evidence>
<dbReference type="EMBL" id="VUOB01000023">
    <property type="protein sequence ID" value="KAA2261962.1"/>
    <property type="molecule type" value="Genomic_DNA"/>
</dbReference>
<dbReference type="RefSeq" id="WP_149850124.1">
    <property type="nucleotide sequence ID" value="NZ_VUOB01000023.1"/>
</dbReference>
<dbReference type="Gene3D" id="3.40.50.720">
    <property type="entry name" value="NAD(P)-binding Rossmann-like Domain"/>
    <property type="match status" value="1"/>
</dbReference>
<feature type="domain" description="NAD(P)-binding" evidence="1">
    <location>
        <begin position="8"/>
        <end position="197"/>
    </location>
</feature>
<gene>
    <name evidence="2" type="ORF">F0L68_14780</name>
</gene>
<reference evidence="2 3" key="2">
    <citation type="submission" date="2019-09" db="EMBL/GenBank/DDBJ databases">
        <authorList>
            <person name="Jin C."/>
        </authorList>
    </citation>
    <scope>NUCLEOTIDE SEQUENCE [LARGE SCALE GENOMIC DNA]</scope>
    <source>
        <strain evidence="2 3">AN110305</strain>
    </source>
</reference>
<evidence type="ECO:0000259" key="1">
    <source>
        <dbReference type="Pfam" id="PF13460"/>
    </source>
</evidence>
<dbReference type="InterPro" id="IPR036291">
    <property type="entry name" value="NAD(P)-bd_dom_sf"/>
</dbReference>
<accession>A0A5B2XGQ0</accession>
<reference evidence="2 3" key="1">
    <citation type="submission" date="2019-09" db="EMBL/GenBank/DDBJ databases">
        <title>Goodfellowia gen. nov., a new genus of the Pseudonocardineae related to Actinoalloteichus, containing Goodfellowia coeruleoviolacea gen. nov., comb. nov. gen. nov., comb. nov.</title>
        <authorList>
            <person name="Labeda D."/>
        </authorList>
    </citation>
    <scope>NUCLEOTIDE SEQUENCE [LARGE SCALE GENOMIC DNA]</scope>
    <source>
        <strain evidence="2 3">AN110305</strain>
    </source>
</reference>
<dbReference type="AlphaFoldDB" id="A0A5B2XGQ0"/>